<gene>
    <name evidence="3" type="ORF">Tco_0770828</name>
</gene>
<dbReference type="InterPro" id="IPR000477">
    <property type="entry name" value="RT_dom"/>
</dbReference>
<dbReference type="PANTHER" id="PTHR33116:SF79">
    <property type="entry name" value="REVERSE TRANSCRIPTASE DOMAIN, ZINC FINGER, CCHC-TYPE-RELATED"/>
    <property type="match status" value="1"/>
</dbReference>
<proteinExistence type="predicted"/>
<evidence type="ECO:0000259" key="2">
    <source>
        <dbReference type="Pfam" id="PF13966"/>
    </source>
</evidence>
<dbReference type="InterPro" id="IPR026960">
    <property type="entry name" value="RVT-Znf"/>
</dbReference>
<evidence type="ECO:0000259" key="1">
    <source>
        <dbReference type="Pfam" id="PF00078"/>
    </source>
</evidence>
<accession>A0ABQ4ZG59</accession>
<evidence type="ECO:0000313" key="4">
    <source>
        <dbReference type="Proteomes" id="UP001151760"/>
    </source>
</evidence>
<keyword evidence="3" id="KW-0695">RNA-directed DNA polymerase</keyword>
<dbReference type="SUPFAM" id="SSF56672">
    <property type="entry name" value="DNA/RNA polymerases"/>
    <property type="match status" value="1"/>
</dbReference>
<dbReference type="Pfam" id="PF13966">
    <property type="entry name" value="zf-RVT"/>
    <property type="match status" value="1"/>
</dbReference>
<keyword evidence="3" id="KW-0808">Transferase</keyword>
<protein>
    <submittedName>
        <fullName evidence="3">RNA-directed DNA polymerase, eukaryota, reverse transcriptase zinc-binding domain protein</fullName>
    </submittedName>
</protein>
<keyword evidence="4" id="KW-1185">Reference proteome</keyword>
<reference evidence="3" key="2">
    <citation type="submission" date="2022-01" db="EMBL/GenBank/DDBJ databases">
        <authorList>
            <person name="Yamashiro T."/>
            <person name="Shiraishi A."/>
            <person name="Satake H."/>
            <person name="Nakayama K."/>
        </authorList>
    </citation>
    <scope>NUCLEOTIDE SEQUENCE</scope>
</reference>
<organism evidence="3 4">
    <name type="scientific">Tanacetum coccineum</name>
    <dbReference type="NCBI Taxonomy" id="301880"/>
    <lineage>
        <taxon>Eukaryota</taxon>
        <taxon>Viridiplantae</taxon>
        <taxon>Streptophyta</taxon>
        <taxon>Embryophyta</taxon>
        <taxon>Tracheophyta</taxon>
        <taxon>Spermatophyta</taxon>
        <taxon>Magnoliopsida</taxon>
        <taxon>eudicotyledons</taxon>
        <taxon>Gunneridae</taxon>
        <taxon>Pentapetalae</taxon>
        <taxon>asterids</taxon>
        <taxon>campanulids</taxon>
        <taxon>Asterales</taxon>
        <taxon>Asteraceae</taxon>
        <taxon>Asteroideae</taxon>
        <taxon>Anthemideae</taxon>
        <taxon>Anthemidinae</taxon>
        <taxon>Tanacetum</taxon>
    </lineage>
</organism>
<dbReference type="EMBL" id="BQNB010011255">
    <property type="protein sequence ID" value="GJS88192.1"/>
    <property type="molecule type" value="Genomic_DNA"/>
</dbReference>
<dbReference type="PANTHER" id="PTHR33116">
    <property type="entry name" value="REVERSE TRANSCRIPTASE ZINC-BINDING DOMAIN-CONTAINING PROTEIN-RELATED-RELATED"/>
    <property type="match status" value="1"/>
</dbReference>
<comment type="caution">
    <text evidence="3">The sequence shown here is derived from an EMBL/GenBank/DDBJ whole genome shotgun (WGS) entry which is preliminary data.</text>
</comment>
<evidence type="ECO:0000313" key="3">
    <source>
        <dbReference type="EMBL" id="GJS88192.1"/>
    </source>
</evidence>
<sequence length="578" mass="66411">MFTLTVKNSLYNKSSPTLCLIIGISSGRQILDGFLVANEIVNYAMKETLKLLLLKVDFEKAFDSVNWSFLLDIMSQMGFSPKWCKWILACLSSASILVHINGSTTKEFTMERGLRQGDPLSPFLFSLSQKHYRGWSKLNMIHLLHILNCFHDVSGLKINLLKSRLFGIGVFEEEVVNVARAVNCSNDSLPFSYLGLPIRRNLNKIDAWSNVVQKFIKRLSSWKANLLSIGGRLTLVKSVLGPDGGFNSNGVAALKKGPWKNIVDCCLNFKQLDPSFSNLMVKKIYSGNKTSFWYDNWISECGPLRCCFPRLFALEAYKYCLVSDRWVFVDGFWQANWAWNRQTSSKSDGEVSSLLNLLNGLVLSPSQDDRWIWSLEHSGVFSVRSLSATIDKKILDCQTNTVDKVFSWNSWVPRKVNICTWRVFLDRLPTRSNLSRHGIQIYNPSCVFCDDNVETRDHCFYTCPKIKIIWLKIWSWWKAPPTFHPSLDDILTGGSYFSIDKRKSKIFHAVCMTFIWYIWAWRNKIIHATTIEEANSARYEDVFLAVQRQSLLWISNRAPSRLSSWISWIHHPYADATS</sequence>
<name>A0ABQ4ZG59_9ASTR</name>
<dbReference type="InterPro" id="IPR043502">
    <property type="entry name" value="DNA/RNA_pol_sf"/>
</dbReference>
<keyword evidence="3" id="KW-0548">Nucleotidyltransferase</keyword>
<feature type="domain" description="Reverse transcriptase zinc-binding" evidence="2">
    <location>
        <begin position="381"/>
        <end position="470"/>
    </location>
</feature>
<reference evidence="3" key="1">
    <citation type="journal article" date="2022" name="Int. J. Mol. Sci.">
        <title>Draft Genome of Tanacetum Coccineum: Genomic Comparison of Closely Related Tanacetum-Family Plants.</title>
        <authorList>
            <person name="Yamashiro T."/>
            <person name="Shiraishi A."/>
            <person name="Nakayama K."/>
            <person name="Satake H."/>
        </authorList>
    </citation>
    <scope>NUCLEOTIDE SEQUENCE</scope>
</reference>
<feature type="domain" description="Reverse transcriptase" evidence="1">
    <location>
        <begin position="22"/>
        <end position="127"/>
    </location>
</feature>
<dbReference type="Pfam" id="PF00078">
    <property type="entry name" value="RVT_1"/>
    <property type="match status" value="1"/>
</dbReference>
<dbReference type="GO" id="GO:0003964">
    <property type="term" value="F:RNA-directed DNA polymerase activity"/>
    <property type="evidence" value="ECO:0007669"/>
    <property type="project" value="UniProtKB-KW"/>
</dbReference>
<dbReference type="Proteomes" id="UP001151760">
    <property type="component" value="Unassembled WGS sequence"/>
</dbReference>